<proteinExistence type="predicted"/>
<sequence>MSKYLLQGKDAVSSVDFKRRDRLPWLRKQVKPTDWEQQISAILAELDRSGVPDITLSEKITKNMPS</sequence>
<dbReference type="GeneID" id="88857683"/>
<dbReference type="EMBL" id="CP133647">
    <property type="protein sequence ID" value="WNH01829.1"/>
    <property type="molecule type" value="Genomic_DNA"/>
</dbReference>
<name>A0ABY9XGT8_9GAMM</name>
<dbReference type="Proteomes" id="UP001300348">
    <property type="component" value="Chromosome"/>
</dbReference>
<accession>A0ABY9XGT8</accession>
<protein>
    <submittedName>
        <fullName evidence="1">Uncharacterized protein</fullName>
    </submittedName>
</protein>
<gene>
    <name evidence="1" type="ORF">QL112_018965</name>
</gene>
<keyword evidence="2" id="KW-1185">Reference proteome</keyword>
<evidence type="ECO:0000313" key="1">
    <source>
        <dbReference type="EMBL" id="WNH01829.1"/>
    </source>
</evidence>
<dbReference type="RefSeq" id="WP_189760529.1">
    <property type="nucleotide sequence ID" value="NZ_CAWPOC010000251.1"/>
</dbReference>
<evidence type="ECO:0000313" key="2">
    <source>
        <dbReference type="Proteomes" id="UP001300348"/>
    </source>
</evidence>
<reference evidence="1 2" key="1">
    <citation type="journal article" date="2023" name="Access Microbiol">
        <title>The genome of a steinernematid-associated Pseudomonas piscis bacterium encodes the biosynthesis of insect toxins.</title>
        <authorList>
            <person name="Awori R.M."/>
            <person name="Hendre P."/>
            <person name="Amugune N.O."/>
        </authorList>
    </citation>
    <scope>NUCLEOTIDE SEQUENCE [LARGE SCALE GENOMIC DNA]</scope>
    <source>
        <strain evidence="1 2">97</strain>
    </source>
</reference>
<organism evidence="1 2">
    <name type="scientific">Xenorhabdus griffiniae</name>
    <dbReference type="NCBI Taxonomy" id="351672"/>
    <lineage>
        <taxon>Bacteria</taxon>
        <taxon>Pseudomonadati</taxon>
        <taxon>Pseudomonadota</taxon>
        <taxon>Gammaproteobacteria</taxon>
        <taxon>Enterobacterales</taxon>
        <taxon>Morganellaceae</taxon>
        <taxon>Xenorhabdus</taxon>
    </lineage>
</organism>